<evidence type="ECO:0000256" key="4">
    <source>
        <dbReference type="ARBA" id="ARBA00022723"/>
    </source>
</evidence>
<evidence type="ECO:0000259" key="9">
    <source>
        <dbReference type="PROSITE" id="PS51873"/>
    </source>
</evidence>
<evidence type="ECO:0000256" key="8">
    <source>
        <dbReference type="ARBA" id="ARBA00022833"/>
    </source>
</evidence>
<keyword evidence="8" id="KW-0862">Zinc</keyword>
<keyword evidence="4" id="KW-0479">Metal-binding</keyword>
<dbReference type="SUPFAM" id="SSF57850">
    <property type="entry name" value="RING/U-box"/>
    <property type="match status" value="2"/>
</dbReference>
<evidence type="ECO:0000256" key="3">
    <source>
        <dbReference type="ARBA" id="ARBA00022679"/>
    </source>
</evidence>
<protein>
    <recommendedName>
        <fullName evidence="2">RBR-type E3 ubiquitin transferase</fullName>
        <ecNumber evidence="2">2.3.2.31</ecNumber>
    </recommendedName>
</protein>
<dbReference type="Pfam" id="PF26200">
    <property type="entry name" value="Rcat_RNF216"/>
    <property type="match status" value="1"/>
</dbReference>
<comment type="catalytic activity">
    <reaction evidence="1">
        <text>[E2 ubiquitin-conjugating enzyme]-S-ubiquitinyl-L-cysteine + [acceptor protein]-L-lysine = [E2 ubiquitin-conjugating enzyme]-L-cysteine + [acceptor protein]-N(6)-ubiquitinyl-L-lysine.</text>
        <dbReference type="EC" id="2.3.2.31"/>
    </reaction>
</comment>
<keyword evidence="6" id="KW-0863">Zinc-finger</keyword>
<evidence type="ECO:0000256" key="1">
    <source>
        <dbReference type="ARBA" id="ARBA00001798"/>
    </source>
</evidence>
<dbReference type="Pfam" id="PF01485">
    <property type="entry name" value="IBR"/>
    <property type="match status" value="1"/>
</dbReference>
<name>A0ABN9SR14_9DINO</name>
<organism evidence="10 11">
    <name type="scientific">Prorocentrum cordatum</name>
    <dbReference type="NCBI Taxonomy" id="2364126"/>
    <lineage>
        <taxon>Eukaryota</taxon>
        <taxon>Sar</taxon>
        <taxon>Alveolata</taxon>
        <taxon>Dinophyceae</taxon>
        <taxon>Prorocentrales</taxon>
        <taxon>Prorocentraceae</taxon>
        <taxon>Prorocentrum</taxon>
    </lineage>
</organism>
<feature type="non-terminal residue" evidence="10">
    <location>
        <position position="1"/>
    </location>
</feature>
<dbReference type="EC" id="2.3.2.31" evidence="2"/>
<dbReference type="Proteomes" id="UP001189429">
    <property type="component" value="Unassembled WGS sequence"/>
</dbReference>
<dbReference type="InterPro" id="IPR044066">
    <property type="entry name" value="TRIAD_supradom"/>
</dbReference>
<evidence type="ECO:0000256" key="6">
    <source>
        <dbReference type="ARBA" id="ARBA00022771"/>
    </source>
</evidence>
<dbReference type="PROSITE" id="PS51873">
    <property type="entry name" value="TRIAD"/>
    <property type="match status" value="1"/>
</dbReference>
<accession>A0ABN9SR14</accession>
<gene>
    <name evidence="10" type="ORF">PCOR1329_LOCUS31763</name>
</gene>
<keyword evidence="7" id="KW-0833">Ubl conjugation pathway</keyword>
<proteinExistence type="predicted"/>
<keyword evidence="5" id="KW-0677">Repeat</keyword>
<dbReference type="InterPro" id="IPR002867">
    <property type="entry name" value="IBR_dom"/>
</dbReference>
<reference evidence="10" key="1">
    <citation type="submission" date="2023-10" db="EMBL/GenBank/DDBJ databases">
        <authorList>
            <person name="Chen Y."/>
            <person name="Shah S."/>
            <person name="Dougan E. K."/>
            <person name="Thang M."/>
            <person name="Chan C."/>
        </authorList>
    </citation>
    <scope>NUCLEOTIDE SEQUENCE [LARGE SCALE GENOMIC DNA]</scope>
</reference>
<dbReference type="InterPro" id="IPR031127">
    <property type="entry name" value="E3_UB_ligase_RBR"/>
</dbReference>
<feature type="domain" description="RING-type" evidence="9">
    <location>
        <begin position="1"/>
        <end position="189"/>
    </location>
</feature>
<evidence type="ECO:0000313" key="10">
    <source>
        <dbReference type="EMBL" id="CAK0834311.1"/>
    </source>
</evidence>
<evidence type="ECO:0000256" key="7">
    <source>
        <dbReference type="ARBA" id="ARBA00022786"/>
    </source>
</evidence>
<dbReference type="EMBL" id="CAUYUJ010012619">
    <property type="protein sequence ID" value="CAK0834311.1"/>
    <property type="molecule type" value="Genomic_DNA"/>
</dbReference>
<dbReference type="Gene3D" id="1.20.120.1750">
    <property type="match status" value="1"/>
</dbReference>
<sequence length="254" mass="28940">CRSYLGAKISEAQVADDELVCPIPECRTEITVAQVEGATVGDPLWEKFLQFRMNIWTPGADDDKIVECPTSECIKFLVPRDVEFVQCPQCHAEFCARCFRGKHEGVSCVEFEVWEHENADVDRRFEELMRLEQWRRCPVCRAPSERESGCNFMQCRSSTCRKRTYWCYICGKQVPKEEHYTHFPRGPYEDECNTPLEEHVQVSAAPPQEERTAAAEGITMAVETVMEVGGDMLDVLRGWLGPPRPPAARGEALT</sequence>
<keyword evidence="3" id="KW-0808">Transferase</keyword>
<keyword evidence="11" id="KW-1185">Reference proteome</keyword>
<evidence type="ECO:0000313" key="11">
    <source>
        <dbReference type="Proteomes" id="UP001189429"/>
    </source>
</evidence>
<evidence type="ECO:0000256" key="5">
    <source>
        <dbReference type="ARBA" id="ARBA00022737"/>
    </source>
</evidence>
<evidence type="ECO:0000256" key="2">
    <source>
        <dbReference type="ARBA" id="ARBA00012251"/>
    </source>
</evidence>
<dbReference type="SMART" id="SM00647">
    <property type="entry name" value="IBR"/>
    <property type="match status" value="1"/>
</dbReference>
<comment type="caution">
    <text evidence="10">The sequence shown here is derived from an EMBL/GenBank/DDBJ whole genome shotgun (WGS) entry which is preliminary data.</text>
</comment>
<dbReference type="PANTHER" id="PTHR11685">
    <property type="entry name" value="RBR FAMILY RING FINGER AND IBR DOMAIN-CONTAINING"/>
    <property type="match status" value="1"/>
</dbReference>